<organism evidence="4">
    <name type="scientific">Clostridioides difficile</name>
    <name type="common">Peptoclostridium difficile</name>
    <dbReference type="NCBI Taxonomy" id="1496"/>
    <lineage>
        <taxon>Bacteria</taxon>
        <taxon>Bacillati</taxon>
        <taxon>Bacillota</taxon>
        <taxon>Clostridia</taxon>
        <taxon>Peptostreptococcales</taxon>
        <taxon>Peptostreptococcaceae</taxon>
        <taxon>Clostridioides</taxon>
    </lineage>
</organism>
<evidence type="ECO:0000259" key="3">
    <source>
        <dbReference type="Pfam" id="PF17482"/>
    </source>
</evidence>
<sequence>MAGLVNINIEFKELATSFIQRSQTGIVAIILKDTTKMYKELTSEDDIPISLSADNKKYIKYGFVGATDNEKILRPSKVIISTFTEDGKVEDILEELESVEFNYLCMPEAEEAEKTKIVNWIKKIREEESTEAKAVLANIKADNEAVINFTENVTVGGEEITAEKYTPRIASLIASTPNTQSITYAPLNEVESITKIDKASADAKVQSGELILRRLSGAIRIARGVNSLTTLTQEKGEIFQKIKLVDTKDLISKDIKDIYVKSYIGKVPNIYDNKCLFIIAIQAYLAELAKQELIDSNFSVDIDIEKQKEYLEGKKVDTSKMKEDEIKEANTDSSGFYLIKLKLVDAMEDINISVQM</sequence>
<gene>
    <name evidence="4" type="primary">xkdK</name>
    <name evidence="4" type="ORF">BN1096_400017</name>
</gene>
<accession>A0A069A1C6</accession>
<dbReference type="AlphaFoldDB" id="A0A069A1C6"/>
<dbReference type="Pfam" id="PF04984">
    <property type="entry name" value="Phage_sheath_1"/>
    <property type="match status" value="1"/>
</dbReference>
<evidence type="ECO:0000256" key="1">
    <source>
        <dbReference type="ARBA" id="ARBA00008005"/>
    </source>
</evidence>
<feature type="domain" description="Tail sheath protein subtilisin-like" evidence="2">
    <location>
        <begin position="89"/>
        <end position="227"/>
    </location>
</feature>
<dbReference type="Pfam" id="PF17482">
    <property type="entry name" value="Phage_sheath_1C"/>
    <property type="match status" value="1"/>
</dbReference>
<reference evidence="4" key="1">
    <citation type="submission" date="2014-07" db="EMBL/GenBank/DDBJ databases">
        <authorList>
            <person name="Monot Marc"/>
        </authorList>
    </citation>
    <scope>NUCLEOTIDE SEQUENCE</scope>
</reference>
<dbReference type="Gene3D" id="3.40.50.11790">
    <property type="match status" value="1"/>
</dbReference>
<proteinExistence type="inferred from homology"/>
<evidence type="ECO:0000259" key="2">
    <source>
        <dbReference type="Pfam" id="PF04984"/>
    </source>
</evidence>
<feature type="domain" description="Tail sheath protein C-terminal" evidence="3">
    <location>
        <begin position="234"/>
        <end position="355"/>
    </location>
</feature>
<dbReference type="RefSeq" id="WP_021435106.1">
    <property type="nucleotide sequence ID" value="NZ_BITL01000031.1"/>
</dbReference>
<protein>
    <submittedName>
        <fullName evidence="4">XkdK protein</fullName>
    </submittedName>
</protein>
<dbReference type="Gene3D" id="3.30.1370.220">
    <property type="match status" value="1"/>
</dbReference>
<evidence type="ECO:0000313" key="4">
    <source>
        <dbReference type="EMBL" id="CDS84749.1"/>
    </source>
</evidence>
<comment type="similarity">
    <text evidence="1">Belongs to the myoviridae tail sheath protein family.</text>
</comment>
<name>A0A069A1C6_CLODI</name>
<dbReference type="InterPro" id="IPR035089">
    <property type="entry name" value="Phage_sheath_subtilisin"/>
</dbReference>
<dbReference type="InterPro" id="IPR020287">
    <property type="entry name" value="Tail_sheath_C"/>
</dbReference>
<dbReference type="EMBL" id="LK932492">
    <property type="protein sequence ID" value="CDS84749.1"/>
    <property type="molecule type" value="Genomic_DNA"/>
</dbReference>